<comment type="catalytic activity">
    <reaction evidence="11">
        <text>N(6)-(pyridoxal phosphate)-L-lysyl-[4-amino-5-hydroxymethyl-2-methylpyrimidine phosphate synthase] + L-histidyl-[4-amino-5-hydroxymethyl-2-methylpyrimidine phosphate synthase] + 2 Fe(3+) + 4 H2O = L-lysyl-[4-amino-5-hydroxymethyl-2-methylpyrimidine phosphate synthase] + (2S)-2-amino-5-hydroxy-4-oxopentanoyl-[4-amino-5-hydroxymethyl-2-methylpyrimidine phosphate synthase] + 4-amino-2-methyl-5-(phosphooxymethyl)pyrimidine + 3-oxopropanoate + 2 Fe(2+) + 2 H(+)</text>
        <dbReference type="Rhea" id="RHEA:65756"/>
        <dbReference type="Rhea" id="RHEA-COMP:16892"/>
        <dbReference type="Rhea" id="RHEA-COMP:16893"/>
        <dbReference type="Rhea" id="RHEA-COMP:16894"/>
        <dbReference type="Rhea" id="RHEA-COMP:16895"/>
        <dbReference type="ChEBI" id="CHEBI:15377"/>
        <dbReference type="ChEBI" id="CHEBI:15378"/>
        <dbReference type="ChEBI" id="CHEBI:29033"/>
        <dbReference type="ChEBI" id="CHEBI:29034"/>
        <dbReference type="ChEBI" id="CHEBI:29969"/>
        <dbReference type="ChEBI" id="CHEBI:29979"/>
        <dbReference type="ChEBI" id="CHEBI:33190"/>
        <dbReference type="ChEBI" id="CHEBI:58354"/>
        <dbReference type="ChEBI" id="CHEBI:143915"/>
        <dbReference type="ChEBI" id="CHEBI:157692"/>
    </reaction>
    <physiologicalReaction direction="left-to-right" evidence="11">
        <dbReference type="Rhea" id="RHEA:65757"/>
    </physiologicalReaction>
</comment>
<evidence type="ECO:0000256" key="3">
    <source>
        <dbReference type="ARBA" id="ARBA00009406"/>
    </source>
</evidence>
<evidence type="ECO:0000256" key="8">
    <source>
        <dbReference type="ARBA" id="ARBA00022977"/>
    </source>
</evidence>
<keyword evidence="7" id="KW-0663">Pyridoxal phosphate</keyword>
<dbReference type="OrthoDB" id="174578at2"/>
<dbReference type="InterPro" id="IPR015168">
    <property type="entry name" value="SsuA/THI5"/>
</dbReference>
<comment type="subunit">
    <text evidence="4">Homodimer.</text>
</comment>
<name>A0A1G9KA05_9BACT</name>
<dbReference type="Pfam" id="PF09084">
    <property type="entry name" value="NMT1"/>
    <property type="match status" value="1"/>
</dbReference>
<evidence type="ECO:0000256" key="2">
    <source>
        <dbReference type="ARBA" id="ARBA00004948"/>
    </source>
</evidence>
<keyword evidence="6" id="KW-0479">Metal-binding</keyword>
<dbReference type="SUPFAM" id="SSF53850">
    <property type="entry name" value="Periplasmic binding protein-like II"/>
    <property type="match status" value="1"/>
</dbReference>
<dbReference type="GO" id="GO:0016740">
    <property type="term" value="F:transferase activity"/>
    <property type="evidence" value="ECO:0007669"/>
    <property type="project" value="UniProtKB-KW"/>
</dbReference>
<comment type="similarity">
    <text evidence="3">Belongs to the NMT1/THI5 family.</text>
</comment>
<evidence type="ECO:0000256" key="10">
    <source>
        <dbReference type="ARBA" id="ARBA00033171"/>
    </source>
</evidence>
<keyword evidence="9" id="KW-0408">Iron</keyword>
<evidence type="ECO:0000256" key="11">
    <source>
        <dbReference type="ARBA" id="ARBA00048179"/>
    </source>
</evidence>
<dbReference type="AlphaFoldDB" id="A0A1G9KA05"/>
<dbReference type="Gene3D" id="3.40.190.10">
    <property type="entry name" value="Periplasmic binding protein-like II"/>
    <property type="match status" value="2"/>
</dbReference>
<dbReference type="PANTHER" id="PTHR31528">
    <property type="entry name" value="4-AMINO-5-HYDROXYMETHYL-2-METHYLPYRIMIDINE PHOSPHATE SYNTHASE THI11-RELATED"/>
    <property type="match status" value="1"/>
</dbReference>
<evidence type="ECO:0000313" key="13">
    <source>
        <dbReference type="EMBL" id="SDL46459.1"/>
    </source>
</evidence>
<evidence type="ECO:0000256" key="1">
    <source>
        <dbReference type="ARBA" id="ARBA00003469"/>
    </source>
</evidence>
<protein>
    <recommendedName>
        <fullName evidence="10">Thiamine pyrimidine synthase</fullName>
    </recommendedName>
</protein>
<dbReference type="InterPro" id="IPR027939">
    <property type="entry name" value="NMT1/THI5"/>
</dbReference>
<dbReference type="GO" id="GO:0046872">
    <property type="term" value="F:metal ion binding"/>
    <property type="evidence" value="ECO:0007669"/>
    <property type="project" value="UniProtKB-KW"/>
</dbReference>
<comment type="pathway">
    <text evidence="2">Cofactor biosynthesis; thiamine diphosphate biosynthesis.</text>
</comment>
<keyword evidence="5" id="KW-0808">Transferase</keyword>
<evidence type="ECO:0000256" key="4">
    <source>
        <dbReference type="ARBA" id="ARBA00011738"/>
    </source>
</evidence>
<dbReference type="STRING" id="392333.SAMN05660860_00699"/>
<dbReference type="GO" id="GO:0009228">
    <property type="term" value="P:thiamine biosynthetic process"/>
    <property type="evidence" value="ECO:0007669"/>
    <property type="project" value="UniProtKB-KW"/>
</dbReference>
<reference evidence="13 14" key="1">
    <citation type="submission" date="2016-10" db="EMBL/GenBank/DDBJ databases">
        <authorList>
            <person name="de Groot N.N."/>
        </authorList>
    </citation>
    <scope>NUCLEOTIDE SEQUENCE [LARGE SCALE GENOMIC DNA]</scope>
    <source>
        <strain evidence="13 14">DSM 17813</strain>
    </source>
</reference>
<gene>
    <name evidence="13" type="ORF">SAMN05660860_00699</name>
</gene>
<accession>A0A1G9KA05</accession>
<evidence type="ECO:0000259" key="12">
    <source>
        <dbReference type="Pfam" id="PF09084"/>
    </source>
</evidence>
<feature type="domain" description="SsuA/THI5-like" evidence="12">
    <location>
        <begin position="52"/>
        <end position="261"/>
    </location>
</feature>
<dbReference type="PANTHER" id="PTHR31528:SF1">
    <property type="entry name" value="4-AMINO-5-HYDROXYMETHYL-2-METHYLPYRIMIDINE PHOSPHATE SYNTHASE THI11-RELATED"/>
    <property type="match status" value="1"/>
</dbReference>
<evidence type="ECO:0000313" key="14">
    <source>
        <dbReference type="Proteomes" id="UP000182146"/>
    </source>
</evidence>
<dbReference type="EMBL" id="FNGU01000001">
    <property type="protein sequence ID" value="SDL46459.1"/>
    <property type="molecule type" value="Genomic_DNA"/>
</dbReference>
<organism evidence="13 14">
    <name type="scientific">Geoalkalibacter ferrihydriticus</name>
    <dbReference type="NCBI Taxonomy" id="392333"/>
    <lineage>
        <taxon>Bacteria</taxon>
        <taxon>Pseudomonadati</taxon>
        <taxon>Thermodesulfobacteriota</taxon>
        <taxon>Desulfuromonadia</taxon>
        <taxon>Desulfuromonadales</taxon>
        <taxon>Geoalkalibacteraceae</taxon>
        <taxon>Geoalkalibacter</taxon>
    </lineage>
</organism>
<evidence type="ECO:0000256" key="5">
    <source>
        <dbReference type="ARBA" id="ARBA00022679"/>
    </source>
</evidence>
<evidence type="ECO:0000256" key="6">
    <source>
        <dbReference type="ARBA" id="ARBA00022723"/>
    </source>
</evidence>
<evidence type="ECO:0000256" key="7">
    <source>
        <dbReference type="ARBA" id="ARBA00022898"/>
    </source>
</evidence>
<dbReference type="RefSeq" id="WP_052446124.1">
    <property type="nucleotide sequence ID" value="NZ_FNGU01000001.1"/>
</dbReference>
<dbReference type="Proteomes" id="UP000182146">
    <property type="component" value="Unassembled WGS sequence"/>
</dbReference>
<keyword evidence="8" id="KW-0784">Thiamine biosynthesis</keyword>
<proteinExistence type="inferred from homology"/>
<sequence>MTKQNHTARRFWGVQVAVILLLLLLGAGTHPAAVAATGLKKASLMPLWSPQAQFAGYYVALEKGIYAKHGIDLKILEGGPGHSSAEALQDGTADFAVLWLSTALQQNDSGKTLVNLAQIVQESSMILVARKSSGITTPAAMQGKKVGLWGGDLALPAEAFFTKNQLQVNRIPQSYTVNLFLRGGVDVASVMWYNEYHTILMSGVNPEELDLFFLKDYGIAFPEDGLYTLKETYRQDPALAAAFAQASLEGWQYAFDHPEEAVDIVLRYMREAKVPANRTHQTWMLERMRDLIVPQNNDQETGQLSSVDYAAVTDTLRTMGHIMTTTAYDDFIGNFDVEN</sequence>
<comment type="function">
    <text evidence="1">Responsible for the formation of the pyrimidine heterocycle in the thiamine biosynthesis pathway. Catalyzes the formation of hydroxymethylpyrimidine phosphate (HMP-P) from histidine and pyridoxal phosphate (PLP). The protein uses PLP and the active site histidine to form HMP-P, generating an inactive enzyme. The enzyme can only undergo a single turnover, which suggests it is a suicide enzyme.</text>
</comment>
<evidence type="ECO:0000256" key="9">
    <source>
        <dbReference type="ARBA" id="ARBA00023004"/>
    </source>
</evidence>